<evidence type="ECO:0000256" key="4">
    <source>
        <dbReference type="ARBA" id="ARBA00022679"/>
    </source>
</evidence>
<dbReference type="VEuPathDB" id="FungiDB:PTTG_25715"/>
<dbReference type="Proteomes" id="UP000005240">
    <property type="component" value="Unassembled WGS sequence"/>
</dbReference>
<comment type="similarity">
    <text evidence="1">Belongs to the RNA polymerase beta' chain family.</text>
</comment>
<dbReference type="GO" id="GO:0003677">
    <property type="term" value="F:DNA binding"/>
    <property type="evidence" value="ECO:0007669"/>
    <property type="project" value="InterPro"/>
</dbReference>
<keyword evidence="5" id="KW-0548">Nucleotidyltransferase</keyword>
<dbReference type="EMBL" id="ADAS02000008">
    <property type="protein sequence ID" value="OAV98231.1"/>
    <property type="molecule type" value="Genomic_DNA"/>
</dbReference>
<protein>
    <recommendedName>
        <fullName evidence="2">DNA-directed RNA polymerase</fullName>
        <ecNumber evidence="2">2.7.7.6</ecNumber>
    </recommendedName>
</protein>
<dbReference type="FunFam" id="4.10.860.120:FF:000006">
    <property type="entry name" value="DNA-directed RNA polymerase subunit"/>
    <property type="match status" value="1"/>
</dbReference>
<dbReference type="InterPro" id="IPR007080">
    <property type="entry name" value="RNA_pol_Rpb1_1"/>
</dbReference>
<name>A0A180H0H4_PUCT1</name>
<dbReference type="EnsemblFungi" id="PTTG_25715-t43_1">
    <property type="protein sequence ID" value="PTTG_25715-t43_1-p1"/>
    <property type="gene ID" value="PTTG_25715"/>
</dbReference>
<reference evidence="10 11" key="3">
    <citation type="journal article" date="2017" name="G3 (Bethesda)">
        <title>Comparative analysis highlights variable genome content of wheat rusts and divergence of the mating loci.</title>
        <authorList>
            <person name="Cuomo C.A."/>
            <person name="Bakkeren G."/>
            <person name="Khalil H.B."/>
            <person name="Panwar V."/>
            <person name="Joly D."/>
            <person name="Linning R."/>
            <person name="Sakthikumar S."/>
            <person name="Song X."/>
            <person name="Adiconis X."/>
            <person name="Fan L."/>
            <person name="Goldberg J.M."/>
            <person name="Levin J.Z."/>
            <person name="Young S."/>
            <person name="Zeng Q."/>
            <person name="Anikster Y."/>
            <person name="Bruce M."/>
            <person name="Wang M."/>
            <person name="Yin C."/>
            <person name="McCallum B."/>
            <person name="Szabo L.J."/>
            <person name="Hulbert S."/>
            <person name="Chen X."/>
            <person name="Fellers J.P."/>
        </authorList>
    </citation>
    <scope>NUCLEOTIDE SEQUENCE</scope>
    <source>
        <strain evidence="10">isolate 1-1 / race 1 (BBBD)</strain>
        <strain evidence="11">Isolate 1-1 / race 1 (BBBD)</strain>
    </source>
</reference>
<accession>A0A180H0H4</accession>
<dbReference type="GO" id="GO:0005736">
    <property type="term" value="C:RNA polymerase I complex"/>
    <property type="evidence" value="ECO:0007669"/>
    <property type="project" value="TreeGrafter"/>
</dbReference>
<evidence type="ECO:0000313" key="11">
    <source>
        <dbReference type="Proteomes" id="UP000005240"/>
    </source>
</evidence>
<reference evidence="10" key="4">
    <citation type="submission" date="2025-05" db="UniProtKB">
        <authorList>
            <consortium name="EnsemblFungi"/>
        </authorList>
    </citation>
    <scope>IDENTIFICATION</scope>
    <source>
        <strain evidence="10">isolate 1-1 / race 1 (BBBD)</strain>
    </source>
</reference>
<dbReference type="OrthoDB" id="270392at2759"/>
<dbReference type="GO" id="GO:0003899">
    <property type="term" value="F:DNA-directed RNA polymerase activity"/>
    <property type="evidence" value="ECO:0007669"/>
    <property type="project" value="UniProtKB-EC"/>
</dbReference>
<dbReference type="InterPro" id="IPR045867">
    <property type="entry name" value="DNA-dir_RpoC_beta_prime"/>
</dbReference>
<keyword evidence="4" id="KW-0808">Transferase</keyword>
<dbReference type="SUPFAM" id="SSF64484">
    <property type="entry name" value="beta and beta-prime subunits of DNA dependent RNA-polymerase"/>
    <property type="match status" value="1"/>
</dbReference>
<evidence type="ECO:0000259" key="8">
    <source>
        <dbReference type="Pfam" id="PF04997"/>
    </source>
</evidence>
<reference evidence="9" key="2">
    <citation type="submission" date="2016-05" db="EMBL/GenBank/DDBJ databases">
        <title>Comparative analysis highlights variable genome content of wheat rusts and divergence of the mating loci.</title>
        <authorList>
            <person name="Cuomo C.A."/>
            <person name="Bakkeren G."/>
            <person name="Szabo L."/>
            <person name="Khalil H."/>
            <person name="Joly D."/>
            <person name="Goldberg J."/>
            <person name="Young S."/>
            <person name="Zeng Q."/>
            <person name="Fellers J."/>
        </authorList>
    </citation>
    <scope>NUCLEOTIDE SEQUENCE [LARGE SCALE GENOMIC DNA]</scope>
    <source>
        <strain evidence="9">1-1 BBBD Race 1</strain>
    </source>
</reference>
<evidence type="ECO:0000313" key="9">
    <source>
        <dbReference type="EMBL" id="OAV98231.1"/>
    </source>
</evidence>
<organism evidence="9">
    <name type="scientific">Puccinia triticina (isolate 1-1 / race 1 (BBBD))</name>
    <name type="common">Brown leaf rust fungus</name>
    <dbReference type="NCBI Taxonomy" id="630390"/>
    <lineage>
        <taxon>Eukaryota</taxon>
        <taxon>Fungi</taxon>
        <taxon>Dikarya</taxon>
        <taxon>Basidiomycota</taxon>
        <taxon>Pucciniomycotina</taxon>
        <taxon>Pucciniomycetes</taxon>
        <taxon>Pucciniales</taxon>
        <taxon>Pucciniaceae</taxon>
        <taxon>Puccinia</taxon>
    </lineage>
</organism>
<proteinExistence type="inferred from homology"/>
<evidence type="ECO:0000256" key="2">
    <source>
        <dbReference type="ARBA" id="ARBA00012418"/>
    </source>
</evidence>
<evidence type="ECO:0000313" key="10">
    <source>
        <dbReference type="EnsemblFungi" id="PTTG_25715-t43_1-p1"/>
    </source>
</evidence>
<evidence type="ECO:0000256" key="1">
    <source>
        <dbReference type="ARBA" id="ARBA00006460"/>
    </source>
</evidence>
<keyword evidence="11" id="KW-1185">Reference proteome</keyword>
<dbReference type="Pfam" id="PF04997">
    <property type="entry name" value="RNA_pol_Rpb1_1"/>
    <property type="match status" value="1"/>
</dbReference>
<evidence type="ECO:0000256" key="6">
    <source>
        <dbReference type="ARBA" id="ARBA00023163"/>
    </source>
</evidence>
<dbReference type="STRING" id="630390.A0A180H0H4"/>
<evidence type="ECO:0000256" key="7">
    <source>
        <dbReference type="SAM" id="MobiDB-lite"/>
    </source>
</evidence>
<dbReference type="AlphaFoldDB" id="A0A180H0H4"/>
<sequence>MDPAHPLLTNIKSVSFSPLWASNIRSISVLQITNPSLLDNNNVPSTAGLYDPRLGPLNWKHICRTCHQLNTQCPGHFGHIELNIPVFHPLFMTHAYQLLRSTCFYCHHFLCSKLVILRYAAKLKLLEHGLTLESDAIDNFPTSQPISTGKRVPEEGPDQENEDQEADQTAFNLTFYQNSLSKFVAKCLKAPCTKCKALCVVPPGGRGTCDKFDQQLDQDDP</sequence>
<dbReference type="Gene3D" id="4.10.860.120">
    <property type="entry name" value="RNA polymerase II, clamp domain"/>
    <property type="match status" value="1"/>
</dbReference>
<feature type="region of interest" description="Disordered" evidence="7">
    <location>
        <begin position="141"/>
        <end position="164"/>
    </location>
</feature>
<evidence type="ECO:0000256" key="3">
    <source>
        <dbReference type="ARBA" id="ARBA00022478"/>
    </source>
</evidence>
<gene>
    <name evidence="9" type="ORF">PTTG_25715</name>
</gene>
<feature type="domain" description="RNA polymerase Rpb1" evidence="8">
    <location>
        <begin position="10"/>
        <end position="133"/>
    </location>
</feature>
<dbReference type="PANTHER" id="PTHR19376">
    <property type="entry name" value="DNA-DIRECTED RNA POLYMERASE"/>
    <property type="match status" value="1"/>
</dbReference>
<evidence type="ECO:0000256" key="5">
    <source>
        <dbReference type="ARBA" id="ARBA00022695"/>
    </source>
</evidence>
<dbReference type="GO" id="GO:0006351">
    <property type="term" value="P:DNA-templated transcription"/>
    <property type="evidence" value="ECO:0007669"/>
    <property type="project" value="InterPro"/>
</dbReference>
<dbReference type="InterPro" id="IPR044893">
    <property type="entry name" value="RNA_pol_Rpb1_clamp_domain"/>
</dbReference>
<keyword evidence="6" id="KW-0804">Transcription</keyword>
<dbReference type="EC" id="2.7.7.6" evidence="2"/>
<dbReference type="PANTHER" id="PTHR19376:SF11">
    <property type="entry name" value="DNA-DIRECTED RNA POLYMERASE I SUBUNIT RPA1"/>
    <property type="match status" value="1"/>
</dbReference>
<reference evidence="9" key="1">
    <citation type="submission" date="2009-11" db="EMBL/GenBank/DDBJ databases">
        <authorList>
            <consortium name="The Broad Institute Genome Sequencing Platform"/>
            <person name="Ward D."/>
            <person name="Feldgarden M."/>
            <person name="Earl A."/>
            <person name="Young S.K."/>
            <person name="Zeng Q."/>
            <person name="Koehrsen M."/>
            <person name="Alvarado L."/>
            <person name="Berlin A."/>
            <person name="Bochicchio J."/>
            <person name="Borenstein D."/>
            <person name="Chapman S.B."/>
            <person name="Chen Z."/>
            <person name="Engels R."/>
            <person name="Freedman E."/>
            <person name="Gellesch M."/>
            <person name="Goldberg J."/>
            <person name="Griggs A."/>
            <person name="Gujja S."/>
            <person name="Heilman E."/>
            <person name="Heiman D."/>
            <person name="Hepburn T."/>
            <person name="Howarth C."/>
            <person name="Jen D."/>
            <person name="Larson L."/>
            <person name="Lewis B."/>
            <person name="Mehta T."/>
            <person name="Park D."/>
            <person name="Pearson M."/>
            <person name="Roberts A."/>
            <person name="Saif S."/>
            <person name="Shea T."/>
            <person name="Shenoy N."/>
            <person name="Sisk P."/>
            <person name="Stolte C."/>
            <person name="Sykes S."/>
            <person name="Thomson T."/>
            <person name="Walk T."/>
            <person name="White J."/>
            <person name="Yandava C."/>
            <person name="Izard J."/>
            <person name="Baranova O.V."/>
            <person name="Blanton J.M."/>
            <person name="Tanner A.C."/>
            <person name="Dewhirst F.E."/>
            <person name="Haas B."/>
            <person name="Nusbaum C."/>
            <person name="Birren B."/>
        </authorList>
    </citation>
    <scope>NUCLEOTIDE SEQUENCE [LARGE SCALE GENOMIC DNA]</scope>
    <source>
        <strain evidence="9">1-1 BBBD Race 1</strain>
    </source>
</reference>
<feature type="compositionally biased region" description="Acidic residues" evidence="7">
    <location>
        <begin position="155"/>
        <end position="164"/>
    </location>
</feature>
<keyword evidence="3" id="KW-0240">DNA-directed RNA polymerase</keyword>